<feature type="domain" description="NR LBD" evidence="11">
    <location>
        <begin position="119"/>
        <end position="387"/>
    </location>
</feature>
<feature type="domain" description="Nuclear receptor" evidence="10">
    <location>
        <begin position="5"/>
        <end position="77"/>
    </location>
</feature>
<sequence>MTNSPFSCRICGMKAHGTHFGAVTCRACAAFFRRSSKSKWINKKCQSKTGNKARCFCRPCRLRRCLDNGMEDTKFQYGRDLNLPADDNPLVPSISNFVGRPEFLLFCDSKSSGSKIVIDVQPLIKEASRLLRNGCATPLRAESQLKKLTLGLKVMQCDLKNVKCFDKIGKAEFLDIIEFYFMAGVKWVSHFDHFQKLDQDLQMKLAQSIWNIFIKIHKCSNTAKYRKSNSIGTHDQKILRNMCVDREKVKFDFSWMSDYPQHFVKKYMFTHNTYDSEIVEALIKLDPTDVELTYMIAQLCFEYAGKRFQGEILKVTDHFQQTLSNDLHHYYTSELNRERYLKRLTDFMKINKLIQKSIWETRPHRELGKVFNVLKTEFSHPEMFEDTGFC</sequence>
<dbReference type="PROSITE" id="PS51843">
    <property type="entry name" value="NR_LBD"/>
    <property type="match status" value="1"/>
</dbReference>
<dbReference type="OMA" id="TIWHIWR"/>
<evidence type="ECO:0000256" key="5">
    <source>
        <dbReference type="ARBA" id="ARBA00023015"/>
    </source>
</evidence>
<dbReference type="KEGG" id="cel:CELE_T27B7.2"/>
<dbReference type="PaxDb" id="6239-T27B7.2"/>
<dbReference type="SMART" id="SM00430">
    <property type="entry name" value="HOLI"/>
    <property type="match status" value="1"/>
</dbReference>
<dbReference type="InterPro" id="IPR013088">
    <property type="entry name" value="Znf_NHR/GATA"/>
</dbReference>
<dbReference type="PIR" id="F88968">
    <property type="entry name" value="F88968"/>
</dbReference>
<evidence type="ECO:0000256" key="3">
    <source>
        <dbReference type="ARBA" id="ARBA00022771"/>
    </source>
</evidence>
<keyword evidence="7" id="KW-0804">Transcription</keyword>
<dbReference type="GO" id="GO:0008270">
    <property type="term" value="F:zinc ion binding"/>
    <property type="evidence" value="ECO:0007669"/>
    <property type="project" value="UniProtKB-KW"/>
</dbReference>
<dbReference type="InterPro" id="IPR051152">
    <property type="entry name" value="C.elegans_Orphan_NR"/>
</dbReference>
<evidence type="ECO:0000256" key="6">
    <source>
        <dbReference type="ARBA" id="ARBA00023125"/>
    </source>
</evidence>
<evidence type="ECO:0000313" key="14">
    <source>
        <dbReference type="WormBase" id="T27B7.2"/>
    </source>
</evidence>
<dbReference type="PANTHER" id="PTHR45680">
    <property type="entry name" value="NUCLEAR HORMONE RECEPTOR FAMILY"/>
    <property type="match status" value="1"/>
</dbReference>
<dbReference type="GO" id="GO:0003700">
    <property type="term" value="F:DNA-binding transcription factor activity"/>
    <property type="evidence" value="ECO:0007669"/>
    <property type="project" value="InterPro"/>
</dbReference>
<evidence type="ECO:0000256" key="8">
    <source>
        <dbReference type="ARBA" id="ARBA00023170"/>
    </source>
</evidence>
<dbReference type="GO" id="GO:0043565">
    <property type="term" value="F:sequence-specific DNA binding"/>
    <property type="evidence" value="ECO:0007669"/>
    <property type="project" value="InterPro"/>
</dbReference>
<dbReference type="Gene3D" id="1.10.565.10">
    <property type="entry name" value="Retinoid X Receptor"/>
    <property type="match status" value="1"/>
</dbReference>
<keyword evidence="2" id="KW-0479">Metal-binding</keyword>
<evidence type="ECO:0000313" key="12">
    <source>
        <dbReference type="EMBL" id="CCD74243.2"/>
    </source>
</evidence>
<dbReference type="AGR" id="WB:WBGene00020849"/>
<dbReference type="PROSITE" id="PS51030">
    <property type="entry name" value="NUCLEAR_REC_DBD_2"/>
    <property type="match status" value="1"/>
</dbReference>
<dbReference type="Pfam" id="PF00104">
    <property type="entry name" value="Hormone_recep"/>
    <property type="match status" value="1"/>
</dbReference>
<dbReference type="Bgee" id="WBGene00020849">
    <property type="expression patterns" value="Expressed in pharyngeal muscle cell (C elegans) and 2 other cell types or tissues"/>
</dbReference>
<dbReference type="FunCoup" id="O16663">
    <property type="interactions" value="816"/>
</dbReference>
<keyword evidence="13" id="KW-1185">Reference proteome</keyword>
<dbReference type="AlphaFoldDB" id="O16663"/>
<keyword evidence="3" id="KW-0863">Zinc-finger</keyword>
<proteinExistence type="inferred from homology"/>
<comment type="similarity">
    <text evidence="1">Belongs to the nuclear hormone receptor family.</text>
</comment>
<dbReference type="WormBase" id="T27B7.2">
    <property type="protein sequence ID" value="CE50242"/>
    <property type="gene ID" value="WBGene00020849"/>
    <property type="gene designation" value="nhr-225"/>
</dbReference>
<dbReference type="Pfam" id="PF00105">
    <property type="entry name" value="zf-C4"/>
    <property type="match status" value="1"/>
</dbReference>
<dbReference type="UCSC" id="T27B7.2">
    <property type="organism name" value="c. elegans"/>
</dbReference>
<dbReference type="OrthoDB" id="5816380at2759"/>
<evidence type="ECO:0000259" key="11">
    <source>
        <dbReference type="PROSITE" id="PS51843"/>
    </source>
</evidence>
<evidence type="ECO:0000256" key="9">
    <source>
        <dbReference type="ARBA" id="ARBA00023242"/>
    </source>
</evidence>
<dbReference type="CTD" id="188974"/>
<dbReference type="InterPro" id="IPR001628">
    <property type="entry name" value="Znf_hrmn_rcpt"/>
</dbReference>
<accession>O16663</accession>
<evidence type="ECO:0000313" key="13">
    <source>
        <dbReference type="Proteomes" id="UP000001940"/>
    </source>
</evidence>
<dbReference type="Gene3D" id="3.30.50.10">
    <property type="entry name" value="Erythroid Transcription Factor GATA-1, subunit A"/>
    <property type="match status" value="1"/>
</dbReference>
<dbReference type="SUPFAM" id="SSF48508">
    <property type="entry name" value="Nuclear receptor ligand-binding domain"/>
    <property type="match status" value="1"/>
</dbReference>
<dbReference type="InterPro" id="IPR000536">
    <property type="entry name" value="Nucl_hrmn_rcpt_lig-bd"/>
</dbReference>
<keyword evidence="9" id="KW-0539">Nucleus</keyword>
<keyword evidence="6" id="KW-0238">DNA-binding</keyword>
<keyword evidence="4" id="KW-0862">Zinc</keyword>
<dbReference type="PRINTS" id="PR00047">
    <property type="entry name" value="STROIDFINGER"/>
</dbReference>
<name>O16663_CAEEL</name>
<dbReference type="HOGENOM" id="CLU_007368_7_1_1"/>
<reference evidence="12 13" key="1">
    <citation type="journal article" date="1998" name="Science">
        <title>Genome sequence of the nematode C. elegans: a platform for investigating biology.</title>
        <authorList>
            <consortium name="The C. elegans sequencing consortium"/>
            <person name="Sulson J.E."/>
            <person name="Waterston R."/>
        </authorList>
    </citation>
    <scope>NUCLEOTIDE SEQUENCE [LARGE SCALE GENOMIC DNA]</scope>
    <source>
        <strain evidence="12 13">Bristol N2</strain>
    </source>
</reference>
<evidence type="ECO:0000256" key="7">
    <source>
        <dbReference type="ARBA" id="ARBA00023163"/>
    </source>
</evidence>
<dbReference type="eggNOG" id="KOG3575">
    <property type="taxonomic scope" value="Eukaryota"/>
</dbReference>
<dbReference type="Proteomes" id="UP000001940">
    <property type="component" value="Chromosome V"/>
</dbReference>
<dbReference type="SMART" id="SM00399">
    <property type="entry name" value="ZnF_C4"/>
    <property type="match status" value="1"/>
</dbReference>
<evidence type="ECO:0000259" key="10">
    <source>
        <dbReference type="PROSITE" id="PS51030"/>
    </source>
</evidence>
<dbReference type="RefSeq" id="NP_503628.2">
    <property type="nucleotide sequence ID" value="NM_071227.4"/>
</dbReference>
<gene>
    <name evidence="12 14" type="primary">nhr-225</name>
    <name evidence="12" type="ORF">CELE_T27B7.2</name>
    <name evidence="14" type="ORF">T27B7.2</name>
</gene>
<dbReference type="SUPFAM" id="SSF57716">
    <property type="entry name" value="Glucocorticoid receptor-like (DNA-binding domain)"/>
    <property type="match status" value="1"/>
</dbReference>
<dbReference type="PANTHER" id="PTHR45680:SF34">
    <property type="entry name" value="NR LBD DOMAIN-CONTAINING PROTEIN-RELATED"/>
    <property type="match status" value="1"/>
</dbReference>
<organism evidence="12 13">
    <name type="scientific">Caenorhabditis elegans</name>
    <dbReference type="NCBI Taxonomy" id="6239"/>
    <lineage>
        <taxon>Eukaryota</taxon>
        <taxon>Metazoa</taxon>
        <taxon>Ecdysozoa</taxon>
        <taxon>Nematoda</taxon>
        <taxon>Chromadorea</taxon>
        <taxon>Rhabditida</taxon>
        <taxon>Rhabditina</taxon>
        <taxon>Rhabditomorpha</taxon>
        <taxon>Rhabditoidea</taxon>
        <taxon>Rhabditidae</taxon>
        <taxon>Peloderinae</taxon>
        <taxon>Caenorhabditis</taxon>
    </lineage>
</organism>
<dbReference type="InterPro" id="IPR035500">
    <property type="entry name" value="NHR-like_dom_sf"/>
</dbReference>
<evidence type="ECO:0000256" key="1">
    <source>
        <dbReference type="ARBA" id="ARBA00005993"/>
    </source>
</evidence>
<evidence type="ECO:0000256" key="4">
    <source>
        <dbReference type="ARBA" id="ARBA00022833"/>
    </source>
</evidence>
<evidence type="ECO:0000256" key="2">
    <source>
        <dbReference type="ARBA" id="ARBA00022723"/>
    </source>
</evidence>
<dbReference type="InParanoid" id="O16663"/>
<protein>
    <submittedName>
        <fullName evidence="12">NR LBD domain-containing protein</fullName>
    </submittedName>
</protein>
<dbReference type="GeneID" id="188974"/>
<keyword evidence="8" id="KW-0675">Receptor</keyword>
<dbReference type="EMBL" id="BX284605">
    <property type="protein sequence ID" value="CCD74243.2"/>
    <property type="molecule type" value="Genomic_DNA"/>
</dbReference>
<keyword evidence="5" id="KW-0805">Transcription regulation</keyword>